<dbReference type="Gene3D" id="2.120.10.30">
    <property type="entry name" value="TolB, C-terminal domain"/>
    <property type="match status" value="1"/>
</dbReference>
<keyword evidence="4" id="KW-1185">Reference proteome</keyword>
<dbReference type="EMBL" id="BLXT01001645">
    <property type="protein sequence ID" value="GFN87020.1"/>
    <property type="molecule type" value="Genomic_DNA"/>
</dbReference>
<feature type="domain" description="Glucose/Sorbosone dehydrogenase" evidence="2">
    <location>
        <begin position="70"/>
        <end position="402"/>
    </location>
</feature>
<protein>
    <submittedName>
        <fullName evidence="3">Hhip-like protein 1</fullName>
    </submittedName>
</protein>
<dbReference type="InterPro" id="IPR011042">
    <property type="entry name" value="6-blade_b-propeller_TolB-like"/>
</dbReference>
<dbReference type="InterPro" id="IPR011041">
    <property type="entry name" value="Quinoprot_gluc/sorb_DH_b-prop"/>
</dbReference>
<proteinExistence type="predicted"/>
<dbReference type="InterPro" id="IPR012938">
    <property type="entry name" value="Glc/Sorbosone_DH"/>
</dbReference>
<evidence type="ECO:0000259" key="2">
    <source>
        <dbReference type="Pfam" id="PF07995"/>
    </source>
</evidence>
<keyword evidence="1" id="KW-0732">Signal</keyword>
<evidence type="ECO:0000256" key="1">
    <source>
        <dbReference type="SAM" id="SignalP"/>
    </source>
</evidence>
<dbReference type="PANTHER" id="PTHR19328:SF75">
    <property type="entry name" value="ALDOSE SUGAR DEHYDROGENASE YLII"/>
    <property type="match status" value="1"/>
</dbReference>
<evidence type="ECO:0000313" key="3">
    <source>
        <dbReference type="EMBL" id="GFN87020.1"/>
    </source>
</evidence>
<feature type="chain" id="PRO_5043326951" evidence="1">
    <location>
        <begin position="23"/>
        <end position="518"/>
    </location>
</feature>
<dbReference type="PANTHER" id="PTHR19328">
    <property type="entry name" value="HEDGEHOG-INTERACTING PROTEIN"/>
    <property type="match status" value="1"/>
</dbReference>
<dbReference type="Proteomes" id="UP000735302">
    <property type="component" value="Unassembled WGS sequence"/>
</dbReference>
<organism evidence="3 4">
    <name type="scientific">Plakobranchus ocellatus</name>
    <dbReference type="NCBI Taxonomy" id="259542"/>
    <lineage>
        <taxon>Eukaryota</taxon>
        <taxon>Metazoa</taxon>
        <taxon>Spiralia</taxon>
        <taxon>Lophotrochozoa</taxon>
        <taxon>Mollusca</taxon>
        <taxon>Gastropoda</taxon>
        <taxon>Heterobranchia</taxon>
        <taxon>Euthyneura</taxon>
        <taxon>Panpulmonata</taxon>
        <taxon>Sacoglossa</taxon>
        <taxon>Placobranchoidea</taxon>
        <taxon>Plakobranchidae</taxon>
        <taxon>Plakobranchus</taxon>
    </lineage>
</organism>
<name>A0AAV3YIC7_9GAST</name>
<evidence type="ECO:0000313" key="4">
    <source>
        <dbReference type="Proteomes" id="UP000735302"/>
    </source>
</evidence>
<dbReference type="Pfam" id="PF07995">
    <property type="entry name" value="GSDH"/>
    <property type="match status" value="1"/>
</dbReference>
<comment type="caution">
    <text evidence="3">The sequence shown here is derived from an EMBL/GenBank/DDBJ whole genome shotgun (WGS) entry which is preliminary data.</text>
</comment>
<reference evidence="3 4" key="1">
    <citation type="journal article" date="2021" name="Elife">
        <title>Chloroplast acquisition without the gene transfer in kleptoplastic sea slugs, Plakobranchus ocellatus.</title>
        <authorList>
            <person name="Maeda T."/>
            <person name="Takahashi S."/>
            <person name="Yoshida T."/>
            <person name="Shimamura S."/>
            <person name="Takaki Y."/>
            <person name="Nagai Y."/>
            <person name="Toyoda A."/>
            <person name="Suzuki Y."/>
            <person name="Arimoto A."/>
            <person name="Ishii H."/>
            <person name="Satoh N."/>
            <person name="Nishiyama T."/>
            <person name="Hasebe M."/>
            <person name="Maruyama T."/>
            <person name="Minagawa J."/>
            <person name="Obokata J."/>
            <person name="Shigenobu S."/>
        </authorList>
    </citation>
    <scope>NUCLEOTIDE SEQUENCE [LARGE SCALE GENOMIC DNA]</scope>
</reference>
<dbReference type="AlphaFoldDB" id="A0AAV3YIC7"/>
<gene>
    <name evidence="3" type="ORF">PoB_001352600</name>
</gene>
<feature type="signal peptide" evidence="1">
    <location>
        <begin position="1"/>
        <end position="22"/>
    </location>
</feature>
<sequence length="518" mass="57183">MVSSTLCAAILLMLAVTTRCNGDTASRAATPTVMPGTKESCYCLEDVLEEDLYNAASVVFHRKPDHEMDHVMVIEQRGVIAEYSMDKNMDKKTVLDIKSRVVTSSDYGESRGLLSAVPDPHFETNGRVFVYYSSSDIHAMKRDILQEYKCQDEIQSGLQKEADIKLMSCKHLKHTEFAWGKSVTREDGGEEYAYVSMFQATDGVLDPLSERVLLRVRQPFIHGNGGPMLFGSDGYLYIVTGDGGGQDDTNGYAQSKKTFYGKVLRLDVSGSQDFPAGHSAVAKMYSVPKDNPFLNDATALPEVWALGFRNMWGCSQDSRPGGSGKIFCAETGTNQFDEINVIERGKNYGWNVKEGNACRNSGPCGPIENEGVPIHNFKHNSSHALVGGFVYRGKGFSWMDGQGLYVFGDVISGQTFMLKEESNMAWTDYRWPICSDLDLCSGHAKARPLQHLLAFGQDTSGELYLLMARDLVPTTKTAKLLKMVPNKTNSSSRLQSPPPSATLIGLILVMVKSMNMMF</sequence>
<accession>A0AAV3YIC7</accession>
<dbReference type="SUPFAM" id="SSF50952">
    <property type="entry name" value="Soluble quinoprotein glucose dehydrogenase"/>
    <property type="match status" value="1"/>
</dbReference>